<evidence type="ECO:0000313" key="1">
    <source>
        <dbReference type="EMBL" id="TBU07730.1"/>
    </source>
</evidence>
<comment type="caution">
    <text evidence="1">The sequence shown here is derived from an EMBL/GenBank/DDBJ whole genome shotgun (WGS) entry which is preliminary data.</text>
</comment>
<sequence>MYFRIRESWKNFRNFKFYSYINEPTDQILRSNNHQYVMKQMVKIYFASVGGAGAAEPPAAIAGSASAVAAPAGAALASGDAPEAGGAGELGLDPLDLLFFFEHMAKINK</sequence>
<reference evidence="1 2" key="1">
    <citation type="submission" date="2017-12" db="EMBL/GenBank/DDBJ databases">
        <authorList>
            <person name="Pombert J.-F."/>
            <person name="Haag K.L."/>
            <person name="Ebert D."/>
        </authorList>
    </citation>
    <scope>NUCLEOTIDE SEQUENCE [LARGE SCALE GENOMIC DNA]</scope>
    <source>
        <strain evidence="1">IL-BN-2</strain>
    </source>
</reference>
<dbReference type="AlphaFoldDB" id="A0A4Q9LKU7"/>
<evidence type="ECO:0000313" key="2">
    <source>
        <dbReference type="Proteomes" id="UP000293045"/>
    </source>
</evidence>
<name>A0A4Q9LKU7_9MICR</name>
<dbReference type="VEuPathDB" id="MicrosporidiaDB:CWI39_0278p0010"/>
<protein>
    <submittedName>
        <fullName evidence="1">Uncharacterized protein</fullName>
    </submittedName>
</protein>
<dbReference type="EMBL" id="PIXR01000278">
    <property type="protein sequence ID" value="TBU07730.1"/>
    <property type="molecule type" value="Genomic_DNA"/>
</dbReference>
<accession>A0A4Q9LKU7</accession>
<proteinExistence type="predicted"/>
<dbReference type="Proteomes" id="UP000293045">
    <property type="component" value="Unassembled WGS sequence"/>
</dbReference>
<organism evidence="1 2">
    <name type="scientific">Hamiltosporidium magnivora</name>
    <dbReference type="NCBI Taxonomy" id="148818"/>
    <lineage>
        <taxon>Eukaryota</taxon>
        <taxon>Fungi</taxon>
        <taxon>Fungi incertae sedis</taxon>
        <taxon>Microsporidia</taxon>
        <taxon>Dubosqiidae</taxon>
        <taxon>Hamiltosporidium</taxon>
    </lineage>
</organism>
<gene>
    <name evidence="1" type="ORF">CWI39_0278p0010</name>
</gene>